<dbReference type="InterPro" id="IPR029058">
    <property type="entry name" value="AB_hydrolase_fold"/>
</dbReference>
<keyword evidence="3" id="KW-1185">Reference proteome</keyword>
<dbReference type="Gene3D" id="3.40.50.1820">
    <property type="entry name" value="alpha/beta hydrolase"/>
    <property type="match status" value="1"/>
</dbReference>
<evidence type="ECO:0000259" key="1">
    <source>
        <dbReference type="Pfam" id="PF00326"/>
    </source>
</evidence>
<dbReference type="Proteomes" id="UP001163739">
    <property type="component" value="Chromosome"/>
</dbReference>
<dbReference type="InterPro" id="IPR001375">
    <property type="entry name" value="Peptidase_S9_cat"/>
</dbReference>
<dbReference type="RefSeq" id="WP_265046037.1">
    <property type="nucleotide sequence ID" value="NZ_CP100390.1"/>
</dbReference>
<accession>A0ABY6MXL7</accession>
<organism evidence="2 3">
    <name type="scientific">Alkalimarinus alittae</name>
    <dbReference type="NCBI Taxonomy" id="2961619"/>
    <lineage>
        <taxon>Bacteria</taxon>
        <taxon>Pseudomonadati</taxon>
        <taxon>Pseudomonadota</taxon>
        <taxon>Gammaproteobacteria</taxon>
        <taxon>Alteromonadales</taxon>
        <taxon>Alteromonadaceae</taxon>
        <taxon>Alkalimarinus</taxon>
    </lineage>
</organism>
<gene>
    <name evidence="2" type="ORF">NKI27_10645</name>
</gene>
<evidence type="ECO:0000313" key="3">
    <source>
        <dbReference type="Proteomes" id="UP001163739"/>
    </source>
</evidence>
<reference evidence="2" key="1">
    <citation type="submission" date="2022-06" db="EMBL/GenBank/DDBJ databases">
        <title>Alkalimarinus sp. nov., isolated from gut of a Alitta virens.</title>
        <authorList>
            <person name="Yang A.I."/>
            <person name="Shin N.-R."/>
        </authorList>
    </citation>
    <scope>NUCLEOTIDE SEQUENCE</scope>
    <source>
        <strain evidence="2">A2M4</strain>
    </source>
</reference>
<sequence>MFYSLWQASNVLWTLHSRAHLTSNDITESRFFCSYPIAVNDKEVMVDQYEPIEPYAGTLVVIHGMSPKGKQDPRVMLLCYALRRVGYRVIAPDIESIKNLMICSSQVGDIASTLSAIVKNKTLTPRGTIGLMAPSFSGGMCLAVASLPELKNHVTAVCAIGAFTEVNSVMNYLLNDDTADLYGRFIVLKKIVPLVCDDYALFEEALDAAIKDNLNEVNFDEFTNAYNCYLSSLTEQDRQKIRRLFHDVAYREQLFNSSKRYLSDELKGLDIISRIKDLSANVLLLHGNNDNVIPHHQSERLFHKLKDLKKKTELVVTPFISHGDTQFKLSQLTDIMKLIKGFSRYFRNVSRLNT</sequence>
<protein>
    <submittedName>
        <fullName evidence="2">Prolyl oligopeptidase family serine peptidase</fullName>
    </submittedName>
</protein>
<proteinExistence type="predicted"/>
<feature type="domain" description="Peptidase S9 prolyl oligopeptidase catalytic" evidence="1">
    <location>
        <begin position="269"/>
        <end position="323"/>
    </location>
</feature>
<dbReference type="SUPFAM" id="SSF53474">
    <property type="entry name" value="alpha/beta-Hydrolases"/>
    <property type="match status" value="1"/>
</dbReference>
<evidence type="ECO:0000313" key="2">
    <source>
        <dbReference type="EMBL" id="UZE94545.1"/>
    </source>
</evidence>
<name>A0ABY6MXL7_9ALTE</name>
<dbReference type="EMBL" id="CP100390">
    <property type="protein sequence ID" value="UZE94545.1"/>
    <property type="molecule type" value="Genomic_DNA"/>
</dbReference>
<dbReference type="Pfam" id="PF00326">
    <property type="entry name" value="Peptidase_S9"/>
    <property type="match status" value="1"/>
</dbReference>